<sequence>MPRLANFLSMLSRQAYRWDSVAAGAGIEAMQLLLKQMLNVKSSRENY</sequence>
<dbReference type="AlphaFoldDB" id="A0A486XGR7"/>
<organism evidence="1">
    <name type="scientific">Rheinheimera sp. BAL341</name>
    <dbReference type="NCBI Taxonomy" id="1708203"/>
    <lineage>
        <taxon>Bacteria</taxon>
        <taxon>Pseudomonadati</taxon>
        <taxon>Pseudomonadota</taxon>
        <taxon>Gammaproteobacteria</taxon>
        <taxon>Chromatiales</taxon>
        <taxon>Chromatiaceae</taxon>
        <taxon>Rheinheimera</taxon>
    </lineage>
</organism>
<gene>
    <name evidence="1" type="ORF">BAL341_063</name>
</gene>
<accession>A0A486XGR7</accession>
<dbReference type="EMBL" id="CAAJGR010000002">
    <property type="protein sequence ID" value="VHO00051.1"/>
    <property type="molecule type" value="Genomic_DNA"/>
</dbReference>
<evidence type="ECO:0000313" key="1">
    <source>
        <dbReference type="EMBL" id="VHO00051.1"/>
    </source>
</evidence>
<reference evidence="1" key="1">
    <citation type="submission" date="2019-04" db="EMBL/GenBank/DDBJ databases">
        <authorList>
            <person name="Brambilla D."/>
        </authorList>
    </citation>
    <scope>NUCLEOTIDE SEQUENCE</scope>
    <source>
        <strain evidence="1">BAL1</strain>
    </source>
</reference>
<name>A0A486XGR7_9GAMM</name>
<protein>
    <submittedName>
        <fullName evidence="1">Uncharacterized protein</fullName>
    </submittedName>
</protein>
<proteinExistence type="predicted"/>